<dbReference type="RefSeq" id="WP_050724194.1">
    <property type="nucleotide sequence ID" value="NZ_CP012332.1"/>
</dbReference>
<dbReference type="CDD" id="cd16325">
    <property type="entry name" value="LolA"/>
    <property type="match status" value="1"/>
</dbReference>
<reference evidence="4 6" key="1">
    <citation type="submission" date="2015-08" db="EMBL/GenBank/DDBJ databases">
        <authorList>
            <person name="Babu N.S."/>
            <person name="Beckwith C.J."/>
            <person name="Beseler K.G."/>
            <person name="Brison A."/>
            <person name="Carone J.V."/>
            <person name="Caskin T.P."/>
            <person name="Diamond M."/>
            <person name="Durham M.E."/>
            <person name="Foxe J.M."/>
            <person name="Go M."/>
            <person name="Henderson B.A."/>
            <person name="Jones I.B."/>
            <person name="McGettigan J.A."/>
            <person name="Micheletti S.J."/>
            <person name="Nasrallah M.E."/>
            <person name="Ortiz D."/>
            <person name="Piller C.R."/>
            <person name="Privatt S.R."/>
            <person name="Schneider S.L."/>
            <person name="Sharp S."/>
            <person name="Smith T.C."/>
            <person name="Stanton J.D."/>
            <person name="Ullery H.E."/>
            <person name="Wilson R.J."/>
            <person name="Serrano M.G."/>
            <person name="Buck G."/>
            <person name="Lee V."/>
            <person name="Wang Y."/>
            <person name="Carvalho R."/>
            <person name="Voegtly L."/>
            <person name="Shi R."/>
            <person name="Duckworth R."/>
            <person name="Johnson A."/>
            <person name="Loviza R."/>
            <person name="Walstead R."/>
            <person name="Shah Z."/>
            <person name="Kiflezghi M."/>
            <person name="Wade K."/>
            <person name="Ball S.L."/>
            <person name="Bradley K.W."/>
            <person name="Asai D.J."/>
            <person name="Bowman C.A."/>
            <person name="Russell D.A."/>
            <person name="Pope W.H."/>
            <person name="Jacobs-Sera D."/>
            <person name="Hendrix R.W."/>
            <person name="Hatfull G.F."/>
        </authorList>
    </citation>
    <scope>NUCLEOTIDE SEQUENCE [LARGE SCALE GENOMIC DNA]</scope>
    <source>
        <strain evidence="4 6">DSM 27710</strain>
    </source>
</reference>
<dbReference type="PANTHER" id="PTHR35869">
    <property type="entry name" value="OUTER-MEMBRANE LIPOPROTEIN CARRIER PROTEIN"/>
    <property type="match status" value="1"/>
</dbReference>
<feature type="signal peptide" evidence="3">
    <location>
        <begin position="1"/>
        <end position="19"/>
    </location>
</feature>
<dbReference type="STRING" id="1391653.AKJ08_0008"/>
<dbReference type="Pfam" id="PF03548">
    <property type="entry name" value="LolA"/>
    <property type="match status" value="1"/>
</dbReference>
<protein>
    <submittedName>
        <fullName evidence="5">Outer membrane lipoprotein carrier protein LolA</fullName>
    </submittedName>
</protein>
<proteinExistence type="predicted"/>
<sequence length="245" mass="26054">MKSLIATALLAAAGTSAQAATPAPATPATTAPAKAPPLAMPSDVAALVAKLQAFYEKSPGLDTRFDQSFTQGGMPSRLGGATAKGRMRFRKPDGATGPLMRWDYDDGRILLLVKDRSWTFDPDTKQATEYRVDPGQLSAAVTFMWGKGRLAEEFEIVQSKRDFGGDGTALELTPRKPSGFSKVFLVADPATGKVSRSVVVQSNGSENHLIFHDTQANAKVVQADFDPDRAFPAGTSRVRAAVPGQ</sequence>
<evidence type="ECO:0000256" key="1">
    <source>
        <dbReference type="ARBA" id="ARBA00022729"/>
    </source>
</evidence>
<feature type="region of interest" description="Disordered" evidence="2">
    <location>
        <begin position="16"/>
        <end position="35"/>
    </location>
</feature>
<evidence type="ECO:0000256" key="3">
    <source>
        <dbReference type="SAM" id="SignalP"/>
    </source>
</evidence>
<dbReference type="InterPro" id="IPR004564">
    <property type="entry name" value="OM_lipoprot_carrier_LolA-like"/>
</dbReference>
<feature type="chain" id="PRO_5014231643" evidence="3">
    <location>
        <begin position="20"/>
        <end position="245"/>
    </location>
</feature>
<dbReference type="EMBL" id="CP012332">
    <property type="protein sequence ID" value="AKU89621.1"/>
    <property type="molecule type" value="Genomic_DNA"/>
</dbReference>
<organism evidence="4 6">
    <name type="scientific">Vulgatibacter incomptus</name>
    <dbReference type="NCBI Taxonomy" id="1391653"/>
    <lineage>
        <taxon>Bacteria</taxon>
        <taxon>Pseudomonadati</taxon>
        <taxon>Myxococcota</taxon>
        <taxon>Myxococcia</taxon>
        <taxon>Myxococcales</taxon>
        <taxon>Cystobacterineae</taxon>
        <taxon>Vulgatibacteraceae</taxon>
        <taxon>Vulgatibacter</taxon>
    </lineage>
</organism>
<keyword evidence="1 3" id="KW-0732">Signal</keyword>
<dbReference type="Proteomes" id="UP000055590">
    <property type="component" value="Chromosome"/>
</dbReference>
<gene>
    <name evidence="4" type="ORF">AKJ08_0008</name>
    <name evidence="5" type="ORF">AKJ08_3712</name>
</gene>
<dbReference type="EMBL" id="CP012332">
    <property type="protein sequence ID" value="AKU93325.1"/>
    <property type="molecule type" value="Genomic_DNA"/>
</dbReference>
<evidence type="ECO:0000313" key="6">
    <source>
        <dbReference type="Proteomes" id="UP000055590"/>
    </source>
</evidence>
<dbReference type="Gene3D" id="2.50.20.10">
    <property type="entry name" value="Lipoprotein localisation LolA/LolB/LppX"/>
    <property type="match status" value="1"/>
</dbReference>
<dbReference type="SUPFAM" id="SSF89392">
    <property type="entry name" value="Prokaryotic lipoproteins and lipoprotein localization factors"/>
    <property type="match status" value="1"/>
</dbReference>
<dbReference type="KEGG" id="vin:AKJ08_0008"/>
<dbReference type="PANTHER" id="PTHR35869:SF1">
    <property type="entry name" value="OUTER-MEMBRANE LIPOPROTEIN CARRIER PROTEIN"/>
    <property type="match status" value="1"/>
</dbReference>
<evidence type="ECO:0000313" key="4">
    <source>
        <dbReference type="EMBL" id="AKU89621.1"/>
    </source>
</evidence>
<evidence type="ECO:0000313" key="5">
    <source>
        <dbReference type="EMBL" id="AKU93325.1"/>
    </source>
</evidence>
<dbReference type="AlphaFoldDB" id="A0A0K1P861"/>
<name>A0A0K1P861_9BACT</name>
<evidence type="ECO:0000256" key="2">
    <source>
        <dbReference type="SAM" id="MobiDB-lite"/>
    </source>
</evidence>
<dbReference type="OrthoDB" id="9785727at2"/>
<dbReference type="InterPro" id="IPR029046">
    <property type="entry name" value="LolA/LolB/LppX"/>
</dbReference>
<keyword evidence="6" id="KW-1185">Reference proteome</keyword>
<keyword evidence="5" id="KW-0449">Lipoprotein</keyword>
<accession>A0A0K1P861</accession>
<dbReference type="KEGG" id="vin:AKJ08_3712"/>
<feature type="compositionally biased region" description="Low complexity" evidence="2">
    <location>
        <begin position="16"/>
        <end position="33"/>
    </location>
</feature>